<evidence type="ECO:0000256" key="5">
    <source>
        <dbReference type="ARBA" id="ARBA00022692"/>
    </source>
</evidence>
<feature type="transmembrane region" description="Helical" evidence="9">
    <location>
        <begin position="12"/>
        <end position="32"/>
    </location>
</feature>
<evidence type="ECO:0000256" key="3">
    <source>
        <dbReference type="ARBA" id="ARBA00022475"/>
    </source>
</evidence>
<dbReference type="GO" id="GO:0022857">
    <property type="term" value="F:transmembrane transporter activity"/>
    <property type="evidence" value="ECO:0007669"/>
    <property type="project" value="TreeGrafter"/>
</dbReference>
<protein>
    <submittedName>
        <fullName evidence="11">TRAP-type C4-dicarboxylate transport system, small permease component</fullName>
    </submittedName>
</protein>
<dbReference type="InterPro" id="IPR055348">
    <property type="entry name" value="DctQ"/>
</dbReference>
<evidence type="ECO:0000256" key="2">
    <source>
        <dbReference type="ARBA" id="ARBA00022448"/>
    </source>
</evidence>
<dbReference type="RefSeq" id="WP_079575588.1">
    <property type="nucleotide sequence ID" value="NZ_FUZQ01000006.1"/>
</dbReference>
<evidence type="ECO:0000256" key="9">
    <source>
        <dbReference type="SAM" id="Phobius"/>
    </source>
</evidence>
<dbReference type="PANTHER" id="PTHR35011">
    <property type="entry name" value="2,3-DIKETO-L-GULONATE TRAP TRANSPORTER SMALL PERMEASE PROTEIN YIAM"/>
    <property type="match status" value="1"/>
</dbReference>
<reference evidence="11 12" key="1">
    <citation type="submission" date="2017-02" db="EMBL/GenBank/DDBJ databases">
        <authorList>
            <person name="Peterson S.W."/>
        </authorList>
    </citation>
    <scope>NUCLEOTIDE SEQUENCE [LARGE SCALE GENOMIC DNA]</scope>
    <source>
        <strain evidence="11 12">DSM 21481</strain>
    </source>
</reference>
<feature type="transmembrane region" description="Helical" evidence="9">
    <location>
        <begin position="47"/>
        <end position="65"/>
    </location>
</feature>
<dbReference type="GO" id="GO:0005886">
    <property type="term" value="C:plasma membrane"/>
    <property type="evidence" value="ECO:0007669"/>
    <property type="project" value="UniProtKB-SubCell"/>
</dbReference>
<dbReference type="AlphaFoldDB" id="A0A1T5LEZ4"/>
<keyword evidence="7 9" id="KW-0472">Membrane</keyword>
<feature type="domain" description="Tripartite ATP-independent periplasmic transporters DctQ component" evidence="10">
    <location>
        <begin position="23"/>
        <end position="153"/>
    </location>
</feature>
<evidence type="ECO:0000256" key="4">
    <source>
        <dbReference type="ARBA" id="ARBA00022519"/>
    </source>
</evidence>
<dbReference type="GO" id="GO:0015740">
    <property type="term" value="P:C4-dicarboxylate transport"/>
    <property type="evidence" value="ECO:0007669"/>
    <property type="project" value="TreeGrafter"/>
</dbReference>
<keyword evidence="5 9" id="KW-0812">Transmembrane</keyword>
<proteinExistence type="inferred from homology"/>
<name>A0A1T5LEZ4_9MICO</name>
<evidence type="ECO:0000259" key="10">
    <source>
        <dbReference type="Pfam" id="PF04290"/>
    </source>
</evidence>
<keyword evidence="3" id="KW-1003">Cell membrane</keyword>
<organism evidence="11 12">
    <name type="scientific">Krasilnikoviella flava</name>
    <dbReference type="NCBI Taxonomy" id="526729"/>
    <lineage>
        <taxon>Bacteria</taxon>
        <taxon>Bacillati</taxon>
        <taxon>Actinomycetota</taxon>
        <taxon>Actinomycetes</taxon>
        <taxon>Micrococcales</taxon>
        <taxon>Promicromonosporaceae</taxon>
        <taxon>Krasilnikoviella</taxon>
    </lineage>
</organism>
<evidence type="ECO:0000313" key="12">
    <source>
        <dbReference type="Proteomes" id="UP000189777"/>
    </source>
</evidence>
<evidence type="ECO:0000256" key="1">
    <source>
        <dbReference type="ARBA" id="ARBA00004429"/>
    </source>
</evidence>
<feature type="transmembrane region" description="Helical" evidence="9">
    <location>
        <begin position="128"/>
        <end position="149"/>
    </location>
</feature>
<dbReference type="InterPro" id="IPR007387">
    <property type="entry name" value="TRAP_DctQ"/>
</dbReference>
<sequence length="167" mass="18483">MTRVKNGLDVVLRWLCVLLLAALVLVVAWQVFTRQVLSAPSVWSEELAKYLFVWLSFFGTALVFGERGHIAVDFLVRRAPEHLQRAAAVLGQVVTFAFAALVLVYGGWQLALLTWSQDVPSLPLMVGWLYLVLPISGVLVLFYTVYHLVAVVRGVEDATTDGEPDAV</sequence>
<dbReference type="PANTHER" id="PTHR35011:SF2">
    <property type="entry name" value="2,3-DIKETO-L-GULONATE TRAP TRANSPORTER SMALL PERMEASE PROTEIN YIAM"/>
    <property type="match status" value="1"/>
</dbReference>
<evidence type="ECO:0000256" key="7">
    <source>
        <dbReference type="ARBA" id="ARBA00023136"/>
    </source>
</evidence>
<keyword evidence="6 9" id="KW-1133">Transmembrane helix</keyword>
<accession>A0A1T5LEZ4</accession>
<dbReference type="STRING" id="526729.SAMN04324258_3301"/>
<keyword evidence="12" id="KW-1185">Reference proteome</keyword>
<evidence type="ECO:0000256" key="8">
    <source>
        <dbReference type="ARBA" id="ARBA00038436"/>
    </source>
</evidence>
<dbReference type="Pfam" id="PF04290">
    <property type="entry name" value="DctQ"/>
    <property type="match status" value="1"/>
</dbReference>
<keyword evidence="2" id="KW-0813">Transport</keyword>
<dbReference type="Proteomes" id="UP000189777">
    <property type="component" value="Unassembled WGS sequence"/>
</dbReference>
<comment type="subcellular location">
    <subcellularLocation>
        <location evidence="1">Cell inner membrane</location>
        <topology evidence="1">Multi-pass membrane protein</topology>
    </subcellularLocation>
</comment>
<evidence type="ECO:0000256" key="6">
    <source>
        <dbReference type="ARBA" id="ARBA00022989"/>
    </source>
</evidence>
<comment type="similarity">
    <text evidence="8">Belongs to the TRAP transporter small permease family.</text>
</comment>
<feature type="transmembrane region" description="Helical" evidence="9">
    <location>
        <begin position="86"/>
        <end position="108"/>
    </location>
</feature>
<keyword evidence="4" id="KW-0997">Cell inner membrane</keyword>
<dbReference type="EMBL" id="FUZQ01000006">
    <property type="protein sequence ID" value="SKC74572.1"/>
    <property type="molecule type" value="Genomic_DNA"/>
</dbReference>
<gene>
    <name evidence="11" type="ORF">SAMN04324258_3301</name>
</gene>
<dbReference type="OrthoDB" id="2085311at2"/>
<evidence type="ECO:0000313" key="11">
    <source>
        <dbReference type="EMBL" id="SKC74572.1"/>
    </source>
</evidence>